<feature type="transmembrane region" description="Helical" evidence="8">
    <location>
        <begin position="174"/>
        <end position="195"/>
    </location>
</feature>
<feature type="transmembrane region" description="Helical" evidence="8">
    <location>
        <begin position="228"/>
        <end position="249"/>
    </location>
</feature>
<keyword evidence="3" id="KW-0813">Transport</keyword>
<sequence>MAFLVTVILPVFLLIGAGYAATRSGAFPQVAVDGLMKFTQSYAFPCLLFRAVATFDIGEQFHAPLLLTYYVAATLCFILGFLAALLIFRRELEDCVVIGFCCLFSNTLMLGIPITERAFGADALEANFAIIAIHAPFCYTLGIAVMETVRARGTGLNVLGIAGQIGRQMMRNPLVIALILGFVVNLGNITVPLPVMDAVRMMQAASVPAALFAVGGVLVQYKIEGDWRVVIVICIITLLIHPALVWVFGSMAHLSTEQFRSALITAAVAPGINTYVFANIYDRAKRVAASSVLVTTSVALFTVWFWLSVLP</sequence>
<proteinExistence type="inferred from homology"/>
<dbReference type="Gene3D" id="1.20.1530.20">
    <property type="match status" value="2"/>
</dbReference>
<dbReference type="RefSeq" id="WP_188477619.1">
    <property type="nucleotide sequence ID" value="NZ_BMFJ01000001.1"/>
</dbReference>
<evidence type="ECO:0000313" key="9">
    <source>
        <dbReference type="EMBL" id="GGE32765.1"/>
    </source>
</evidence>
<organism evidence="9 10">
    <name type="scientific">Primorskyibacter flagellatus</name>
    <dbReference type="NCBI Taxonomy" id="1387277"/>
    <lineage>
        <taxon>Bacteria</taxon>
        <taxon>Pseudomonadati</taxon>
        <taxon>Pseudomonadota</taxon>
        <taxon>Alphaproteobacteria</taxon>
        <taxon>Rhodobacterales</taxon>
        <taxon>Roseobacteraceae</taxon>
        <taxon>Primorskyibacter</taxon>
    </lineage>
</organism>
<keyword evidence="7 8" id="KW-0472">Membrane</keyword>
<comment type="caution">
    <text evidence="9">The sequence shown here is derived from an EMBL/GenBank/DDBJ whole genome shotgun (WGS) entry which is preliminary data.</text>
</comment>
<dbReference type="PANTHER" id="PTHR36838">
    <property type="entry name" value="AUXIN EFFLUX CARRIER FAMILY PROTEIN"/>
    <property type="match status" value="1"/>
</dbReference>
<dbReference type="PANTHER" id="PTHR36838:SF3">
    <property type="entry name" value="TRANSPORTER AUXIN EFFLUX CARRIER EC FAMILY"/>
    <property type="match status" value="1"/>
</dbReference>
<comment type="similarity">
    <text evidence="2">Belongs to the auxin efflux carrier (TC 2.A.69) family.</text>
</comment>
<dbReference type="InterPro" id="IPR038770">
    <property type="entry name" value="Na+/solute_symporter_sf"/>
</dbReference>
<dbReference type="EMBL" id="BMFJ01000001">
    <property type="protein sequence ID" value="GGE32765.1"/>
    <property type="molecule type" value="Genomic_DNA"/>
</dbReference>
<evidence type="ECO:0000256" key="8">
    <source>
        <dbReference type="SAM" id="Phobius"/>
    </source>
</evidence>
<feature type="transmembrane region" description="Helical" evidence="8">
    <location>
        <begin position="67"/>
        <end position="88"/>
    </location>
</feature>
<evidence type="ECO:0000256" key="5">
    <source>
        <dbReference type="ARBA" id="ARBA00022692"/>
    </source>
</evidence>
<evidence type="ECO:0000256" key="4">
    <source>
        <dbReference type="ARBA" id="ARBA00022475"/>
    </source>
</evidence>
<feature type="transmembrane region" description="Helical" evidence="8">
    <location>
        <begin position="201"/>
        <end position="221"/>
    </location>
</feature>
<evidence type="ECO:0000256" key="6">
    <source>
        <dbReference type="ARBA" id="ARBA00022989"/>
    </source>
</evidence>
<evidence type="ECO:0000256" key="7">
    <source>
        <dbReference type="ARBA" id="ARBA00023136"/>
    </source>
</evidence>
<dbReference type="GO" id="GO:0055085">
    <property type="term" value="P:transmembrane transport"/>
    <property type="evidence" value="ECO:0007669"/>
    <property type="project" value="InterPro"/>
</dbReference>
<keyword evidence="4" id="KW-1003">Cell membrane</keyword>
<feature type="transmembrane region" description="Helical" evidence="8">
    <location>
        <begin position="126"/>
        <end position="146"/>
    </location>
</feature>
<keyword evidence="10" id="KW-1185">Reference proteome</keyword>
<feature type="transmembrane region" description="Helical" evidence="8">
    <location>
        <begin position="95"/>
        <end position="114"/>
    </location>
</feature>
<protein>
    <submittedName>
        <fullName evidence="9">Malonate transporter</fullName>
    </submittedName>
</protein>
<keyword evidence="5 8" id="KW-0812">Transmembrane</keyword>
<accession>A0A917A7V3</accession>
<evidence type="ECO:0000256" key="1">
    <source>
        <dbReference type="ARBA" id="ARBA00004651"/>
    </source>
</evidence>
<evidence type="ECO:0000256" key="2">
    <source>
        <dbReference type="ARBA" id="ARBA00010145"/>
    </source>
</evidence>
<feature type="transmembrane region" description="Helical" evidence="8">
    <location>
        <begin position="287"/>
        <end position="307"/>
    </location>
</feature>
<reference evidence="10" key="1">
    <citation type="journal article" date="2019" name="Int. J. Syst. Evol. Microbiol.">
        <title>The Global Catalogue of Microorganisms (GCM) 10K type strain sequencing project: providing services to taxonomists for standard genome sequencing and annotation.</title>
        <authorList>
            <consortium name="The Broad Institute Genomics Platform"/>
            <consortium name="The Broad Institute Genome Sequencing Center for Infectious Disease"/>
            <person name="Wu L."/>
            <person name="Ma J."/>
        </authorList>
    </citation>
    <scope>NUCLEOTIDE SEQUENCE [LARGE SCALE GENOMIC DNA]</scope>
    <source>
        <strain evidence="10">CGMCC 1.12664</strain>
    </source>
</reference>
<dbReference type="InterPro" id="IPR004776">
    <property type="entry name" value="Mem_transp_PIN-like"/>
</dbReference>
<evidence type="ECO:0000313" key="10">
    <source>
        <dbReference type="Proteomes" id="UP000612855"/>
    </source>
</evidence>
<name>A0A917A7V3_9RHOB</name>
<keyword evidence="6 8" id="KW-1133">Transmembrane helix</keyword>
<evidence type="ECO:0000256" key="3">
    <source>
        <dbReference type="ARBA" id="ARBA00022448"/>
    </source>
</evidence>
<dbReference type="GO" id="GO:0005886">
    <property type="term" value="C:plasma membrane"/>
    <property type="evidence" value="ECO:0007669"/>
    <property type="project" value="UniProtKB-SubCell"/>
</dbReference>
<dbReference type="AlphaFoldDB" id="A0A917A7V3"/>
<gene>
    <name evidence="9" type="ORF">GCM10011360_20750</name>
</gene>
<dbReference type="Pfam" id="PF03547">
    <property type="entry name" value="Mem_trans"/>
    <property type="match status" value="1"/>
</dbReference>
<comment type="subcellular location">
    <subcellularLocation>
        <location evidence="1">Cell membrane</location>
        <topology evidence="1">Multi-pass membrane protein</topology>
    </subcellularLocation>
</comment>
<dbReference type="Proteomes" id="UP000612855">
    <property type="component" value="Unassembled WGS sequence"/>
</dbReference>
<feature type="transmembrane region" description="Helical" evidence="8">
    <location>
        <begin position="261"/>
        <end position="280"/>
    </location>
</feature>